<reference evidence="1" key="1">
    <citation type="journal article" date="2023" name="G3 (Bethesda)">
        <title>Whole genome assemblies of Zophobas morio and Tenebrio molitor.</title>
        <authorList>
            <person name="Kaur S."/>
            <person name="Stinson S.A."/>
            <person name="diCenzo G.C."/>
        </authorList>
    </citation>
    <scope>NUCLEOTIDE SEQUENCE</scope>
    <source>
        <strain evidence="1">QUZm001</strain>
    </source>
</reference>
<sequence length="115" mass="13354">MLPFLSCLKKWDQPALPPTIVKQELLKSISDTFLPFQSIHVYEIIPKGKQAEDEPCGWVVKCRYNFESEDYEEVGLQQYAYGLLNKYKPHNTKNFEVVVLDANRFNVTYTLECGC</sequence>
<keyword evidence="2" id="KW-1185">Reference proteome</keyword>
<dbReference type="AlphaFoldDB" id="A0AA38IJP3"/>
<dbReference type="Proteomes" id="UP001168821">
    <property type="component" value="Unassembled WGS sequence"/>
</dbReference>
<comment type="caution">
    <text evidence="1">The sequence shown here is derived from an EMBL/GenBank/DDBJ whole genome shotgun (WGS) entry which is preliminary data.</text>
</comment>
<evidence type="ECO:0000313" key="1">
    <source>
        <dbReference type="EMBL" id="KAJ3658005.1"/>
    </source>
</evidence>
<accession>A0AA38IJP3</accession>
<proteinExistence type="predicted"/>
<evidence type="ECO:0000313" key="2">
    <source>
        <dbReference type="Proteomes" id="UP001168821"/>
    </source>
</evidence>
<dbReference type="EMBL" id="JALNTZ010000003">
    <property type="protein sequence ID" value="KAJ3658005.1"/>
    <property type="molecule type" value="Genomic_DNA"/>
</dbReference>
<protein>
    <submittedName>
        <fullName evidence="1">Uncharacterized protein</fullName>
    </submittedName>
</protein>
<gene>
    <name evidence="1" type="ORF">Zmor_009773</name>
</gene>
<organism evidence="1 2">
    <name type="scientific">Zophobas morio</name>
    <dbReference type="NCBI Taxonomy" id="2755281"/>
    <lineage>
        <taxon>Eukaryota</taxon>
        <taxon>Metazoa</taxon>
        <taxon>Ecdysozoa</taxon>
        <taxon>Arthropoda</taxon>
        <taxon>Hexapoda</taxon>
        <taxon>Insecta</taxon>
        <taxon>Pterygota</taxon>
        <taxon>Neoptera</taxon>
        <taxon>Endopterygota</taxon>
        <taxon>Coleoptera</taxon>
        <taxon>Polyphaga</taxon>
        <taxon>Cucujiformia</taxon>
        <taxon>Tenebrionidae</taxon>
        <taxon>Zophobas</taxon>
    </lineage>
</organism>
<name>A0AA38IJP3_9CUCU</name>